<evidence type="ECO:0000256" key="6">
    <source>
        <dbReference type="ARBA" id="ARBA00023125"/>
    </source>
</evidence>
<comment type="similarity">
    <text evidence="7">Belongs to the SMC family.</text>
</comment>
<feature type="coiled-coil region" evidence="7">
    <location>
        <begin position="174"/>
        <end position="201"/>
    </location>
</feature>
<accession>A0A1X6XJQ1</accession>
<evidence type="ECO:0000256" key="4">
    <source>
        <dbReference type="ARBA" id="ARBA00022840"/>
    </source>
</evidence>
<feature type="region of interest" description="Disordered" evidence="8">
    <location>
        <begin position="775"/>
        <end position="796"/>
    </location>
</feature>
<comment type="function">
    <text evidence="7">Required for chromosome condensation and partitioning.</text>
</comment>
<dbReference type="GO" id="GO:0005737">
    <property type="term" value="C:cytoplasm"/>
    <property type="evidence" value="ECO:0007669"/>
    <property type="project" value="UniProtKB-SubCell"/>
</dbReference>
<evidence type="ECO:0000259" key="9">
    <source>
        <dbReference type="Pfam" id="PF02463"/>
    </source>
</evidence>
<keyword evidence="5 7" id="KW-0175">Coiled coil</keyword>
<dbReference type="Gene3D" id="1.20.1060.20">
    <property type="match status" value="1"/>
</dbReference>
<dbReference type="PANTHER" id="PTHR43977">
    <property type="entry name" value="STRUCTURAL MAINTENANCE OF CHROMOSOMES PROTEIN 3"/>
    <property type="match status" value="1"/>
</dbReference>
<dbReference type="GO" id="GO:0030261">
    <property type="term" value="P:chromosome condensation"/>
    <property type="evidence" value="ECO:0007669"/>
    <property type="project" value="InterPro"/>
</dbReference>
<dbReference type="Gene3D" id="3.30.70.1620">
    <property type="match status" value="1"/>
</dbReference>
<feature type="region of interest" description="Disordered" evidence="8">
    <location>
        <begin position="965"/>
        <end position="1005"/>
    </location>
</feature>
<name>A0A1X6XJQ1_9MICO</name>
<dbReference type="Pfam" id="PF06470">
    <property type="entry name" value="SMC_hinge"/>
    <property type="match status" value="1"/>
</dbReference>
<dbReference type="InterPro" id="IPR003395">
    <property type="entry name" value="RecF/RecN/SMC_N"/>
</dbReference>
<feature type="compositionally biased region" description="Acidic residues" evidence="8">
    <location>
        <begin position="991"/>
        <end position="1001"/>
    </location>
</feature>
<protein>
    <recommendedName>
        <fullName evidence="7">Chromosome partition protein Smc</fullName>
    </recommendedName>
</protein>
<feature type="compositionally biased region" description="Acidic residues" evidence="8">
    <location>
        <begin position="783"/>
        <end position="795"/>
    </location>
</feature>
<comment type="domain">
    <text evidence="7">Contains large globular domains required for ATP hydrolysis at each terminus and a third globular domain forming a flexible hinge near the middle of the molecule. These domains are separated by coiled-coil structures.</text>
</comment>
<evidence type="ECO:0000256" key="5">
    <source>
        <dbReference type="ARBA" id="ARBA00023054"/>
    </source>
</evidence>
<feature type="compositionally biased region" description="Basic and acidic residues" evidence="8">
    <location>
        <begin position="272"/>
        <end position="290"/>
    </location>
</feature>
<dbReference type="InterPro" id="IPR010935">
    <property type="entry name" value="SMC_hinge"/>
</dbReference>
<dbReference type="Gene3D" id="3.40.50.300">
    <property type="entry name" value="P-loop containing nucleotide triphosphate hydrolases"/>
    <property type="match status" value="2"/>
</dbReference>
<feature type="region of interest" description="Disordered" evidence="8">
    <location>
        <begin position="272"/>
        <end position="330"/>
    </location>
</feature>
<keyword evidence="3 7" id="KW-0547">Nucleotide-binding</keyword>
<evidence type="ECO:0000256" key="8">
    <source>
        <dbReference type="SAM" id="MobiDB-lite"/>
    </source>
</evidence>
<dbReference type="HAMAP" id="MF_01894">
    <property type="entry name" value="Smc_prok"/>
    <property type="match status" value="1"/>
</dbReference>
<dbReference type="SUPFAM" id="SSF75553">
    <property type="entry name" value="Smc hinge domain"/>
    <property type="match status" value="1"/>
</dbReference>
<feature type="compositionally biased region" description="Polar residues" evidence="8">
    <location>
        <begin position="573"/>
        <end position="589"/>
    </location>
</feature>
<comment type="subunit">
    <text evidence="7">Homodimer.</text>
</comment>
<feature type="domain" description="SMC hinge" evidence="10">
    <location>
        <begin position="510"/>
        <end position="642"/>
    </location>
</feature>
<dbReference type="EMBL" id="FWFF01000017">
    <property type="protein sequence ID" value="SLM99522.1"/>
    <property type="molecule type" value="Genomic_DNA"/>
</dbReference>
<proteinExistence type="inferred from homology"/>
<keyword evidence="4 7" id="KW-0067">ATP-binding</keyword>
<feature type="binding site" evidence="7">
    <location>
        <begin position="32"/>
        <end position="39"/>
    </location>
    <ligand>
        <name>ATP</name>
        <dbReference type="ChEBI" id="CHEBI:30616"/>
    </ligand>
</feature>
<keyword evidence="2 7" id="KW-0963">Cytoplasm</keyword>
<evidence type="ECO:0000256" key="3">
    <source>
        <dbReference type="ARBA" id="ARBA00022741"/>
    </source>
</evidence>
<dbReference type="NCBIfam" id="TIGR02168">
    <property type="entry name" value="SMC_prok_B"/>
    <property type="match status" value="1"/>
</dbReference>
<feature type="coiled-coil region" evidence="7">
    <location>
        <begin position="1037"/>
        <end position="1074"/>
    </location>
</feature>
<feature type="coiled-coil region" evidence="7">
    <location>
        <begin position="820"/>
        <end position="854"/>
    </location>
</feature>
<evidence type="ECO:0000256" key="1">
    <source>
        <dbReference type="ARBA" id="ARBA00004496"/>
    </source>
</evidence>
<dbReference type="FunFam" id="3.40.50.300:FF:000984">
    <property type="entry name" value="Chromosome partition protein Smc"/>
    <property type="match status" value="1"/>
</dbReference>
<dbReference type="FunFam" id="3.40.50.300:FF:000901">
    <property type="entry name" value="Chromosome partition protein Smc"/>
    <property type="match status" value="1"/>
</dbReference>
<evidence type="ECO:0000256" key="2">
    <source>
        <dbReference type="ARBA" id="ARBA00022490"/>
    </source>
</evidence>
<feature type="compositionally biased region" description="Low complexity" evidence="8">
    <location>
        <begin position="981"/>
        <end position="990"/>
    </location>
</feature>
<dbReference type="AlphaFoldDB" id="A0A1X6XJQ1"/>
<dbReference type="InterPro" id="IPR011890">
    <property type="entry name" value="SMC_prok"/>
</dbReference>
<organism evidence="11 12">
    <name type="scientific">Brevibacterium yomogidense</name>
    <dbReference type="NCBI Taxonomy" id="946573"/>
    <lineage>
        <taxon>Bacteria</taxon>
        <taxon>Bacillati</taxon>
        <taxon>Actinomycetota</taxon>
        <taxon>Actinomycetes</taxon>
        <taxon>Micrococcales</taxon>
        <taxon>Brevibacteriaceae</taxon>
        <taxon>Brevibacterium</taxon>
    </lineage>
</organism>
<dbReference type="GO" id="GO:0007059">
    <property type="term" value="P:chromosome segregation"/>
    <property type="evidence" value="ECO:0007669"/>
    <property type="project" value="UniProtKB-UniRule"/>
</dbReference>
<feature type="region of interest" description="Disordered" evidence="8">
    <location>
        <begin position="573"/>
        <end position="606"/>
    </location>
</feature>
<dbReference type="GO" id="GO:0005524">
    <property type="term" value="F:ATP binding"/>
    <property type="evidence" value="ECO:0007669"/>
    <property type="project" value="UniProtKB-UniRule"/>
</dbReference>
<dbReference type="InterPro" id="IPR024704">
    <property type="entry name" value="SMC"/>
</dbReference>
<comment type="subcellular location">
    <subcellularLocation>
        <location evidence="1 7">Cytoplasm</location>
    </subcellularLocation>
</comment>
<keyword evidence="12" id="KW-1185">Reference proteome</keyword>
<dbReference type="GO" id="GO:0016887">
    <property type="term" value="F:ATP hydrolysis activity"/>
    <property type="evidence" value="ECO:0007669"/>
    <property type="project" value="InterPro"/>
</dbReference>
<gene>
    <name evidence="7" type="primary">smc</name>
    <name evidence="11" type="ORF">FM105_11265</name>
</gene>
<dbReference type="Proteomes" id="UP000196581">
    <property type="component" value="Unassembled WGS sequence"/>
</dbReference>
<sequence length="1248" mass="133444">MHLKTLTLRGFKSFASATKLELEPGITCVVGPNGSGKSNVVDALAWVMGEQGAKNLRGGKMEDVIFAGTVKKQALGRAEVALTIDNTDGALPIDYTEVTISRTLFRSGGSEYRVNGEPARLLDIQELLSDSGLGKEMHVIVGQGRLDAILHADPFERRGFIEEAAGVLKHRKRKEKALRKLTGLQTNLDRLSDLRSELARQLGPLGRQAKAAQRAQIVQAVLRDATARLLADDLVQTQARIAATTPDHDPAERRRAQEERVRLLDEEIGEAEAARRSFDTQTDAVHERRTTIAAQHTRAGALAQRAGDRVSMLRSAAEQQRPAGESPDALRGRAERFEAEHGEAESDAEQRRTTLADLTAEKEDVDARLAAAERELAAERARIAARMKHRAELASAVAVAQRTLAHAESAISSLEAESSGSDEQIERAEAAVAAARDRLTATEAGESSLDEDHTAAAKAVAGLEEERTALVDDRSACQAELVGLRAKAEGQRASSRLTAELTDLVDAGLPGLRGAVAQHLRIVPGCEVAVTAAIGTLSSAVLTEDRASALALLDYVGEEGLVDVLHPRAGASQSTAASSRSEAGQQASVRSAAPVPTAEAAPQPDATLPAASAVTASAPDLAEALAGLLTDITLAGSRDAALARLDEHPRETVIALDGTVYADGRAARAGSPEAGQIAARAALDETLAAMDEAETRISDLDERIAAFDEPLAAARERERTAMAALHESDAAIMAAGEELARATGELERLGARASATADSLTQAAKRREAAVAELEGARRAVADDEADGDDQDEPDTAVRDELADARVAMGERTVDARVGLRSAEDRVTFLADRIRSLRRQADQEEAARAQAARTAEARRRQADAAGEIARIAAAVAERVGVWQQEAEAALAERSGERRRLEEAVAGLRARRAEAADDLAKAADAEHEARLARERHLLHLEELERRAVDDVGLSAENLIEQFGPHLPVPVLDPRPGDGGAAAGQSAAAAQSDEADEVGEADEVPSQPYVRADVERTLAKAKKERSSIGQVNPLALEEFAALQERHDYLEKQITDVERTREELMGLVEDVDRHVQEVFESAFYDTQREFADIFSRVFPGGEGSLDLTDPYDMLTTGVEVSARPAGKRVKRLSLLSGGERSLVAVAMLVAIFKARPSPFYVMDEVEAALDDVNLSRLLTIFRELQETSQLIVITHQKRTMEIADALYGVTMHGDGISRVISQRLEARAGEADTPGDAETAESAARPAAVDA</sequence>
<feature type="domain" description="RecF/RecN/SMC N-terminal" evidence="9">
    <location>
        <begin position="2"/>
        <end position="1214"/>
    </location>
</feature>
<feature type="coiled-coil region" evidence="7">
    <location>
        <begin position="883"/>
        <end position="917"/>
    </location>
</feature>
<dbReference type="GO" id="GO:0003677">
    <property type="term" value="F:DNA binding"/>
    <property type="evidence" value="ECO:0007669"/>
    <property type="project" value="UniProtKB-UniRule"/>
</dbReference>
<evidence type="ECO:0000313" key="11">
    <source>
        <dbReference type="EMBL" id="SLM99522.1"/>
    </source>
</evidence>
<evidence type="ECO:0000256" key="7">
    <source>
        <dbReference type="HAMAP-Rule" id="MF_01894"/>
    </source>
</evidence>
<feature type="compositionally biased region" description="Low complexity" evidence="8">
    <location>
        <begin position="1237"/>
        <end position="1248"/>
    </location>
</feature>
<dbReference type="Pfam" id="PF02463">
    <property type="entry name" value="SMC_N"/>
    <property type="match status" value="1"/>
</dbReference>
<feature type="region of interest" description="Disordered" evidence="8">
    <location>
        <begin position="1224"/>
        <end position="1248"/>
    </location>
</feature>
<dbReference type="GO" id="GO:0007062">
    <property type="term" value="P:sister chromatid cohesion"/>
    <property type="evidence" value="ECO:0007669"/>
    <property type="project" value="InterPro"/>
</dbReference>
<dbReference type="InterPro" id="IPR027417">
    <property type="entry name" value="P-loop_NTPase"/>
</dbReference>
<feature type="coiled-coil region" evidence="7">
    <location>
        <begin position="355"/>
        <end position="445"/>
    </location>
</feature>
<dbReference type="GO" id="GO:0005694">
    <property type="term" value="C:chromosome"/>
    <property type="evidence" value="ECO:0007669"/>
    <property type="project" value="InterPro"/>
</dbReference>
<dbReference type="PIRSF" id="PIRSF005719">
    <property type="entry name" value="SMC"/>
    <property type="match status" value="1"/>
</dbReference>
<keyword evidence="6 7" id="KW-0238">DNA-binding</keyword>
<dbReference type="RefSeq" id="WP_087008165.1">
    <property type="nucleotide sequence ID" value="NZ_FWFF01000017.1"/>
</dbReference>
<dbReference type="InterPro" id="IPR036277">
    <property type="entry name" value="SMC_hinge_sf"/>
</dbReference>
<evidence type="ECO:0000259" key="10">
    <source>
        <dbReference type="Pfam" id="PF06470"/>
    </source>
</evidence>
<reference evidence="12" key="1">
    <citation type="submission" date="2017-02" db="EMBL/GenBank/DDBJ databases">
        <authorList>
            <person name="Dridi B."/>
        </authorList>
    </citation>
    <scope>NUCLEOTIDE SEQUENCE [LARGE SCALE GENOMIC DNA]</scope>
    <source>
        <strain evidence="12">B Co 03.10</strain>
    </source>
</reference>
<dbReference type="GO" id="GO:0006260">
    <property type="term" value="P:DNA replication"/>
    <property type="evidence" value="ECO:0007669"/>
    <property type="project" value="UniProtKB-UniRule"/>
</dbReference>
<evidence type="ECO:0000313" key="12">
    <source>
        <dbReference type="Proteomes" id="UP000196581"/>
    </source>
</evidence>
<dbReference type="SUPFAM" id="SSF52540">
    <property type="entry name" value="P-loop containing nucleoside triphosphate hydrolases"/>
    <property type="match status" value="1"/>
</dbReference>